<dbReference type="SUPFAM" id="SSF51161">
    <property type="entry name" value="Trimeric LpxA-like enzymes"/>
    <property type="match status" value="1"/>
</dbReference>
<keyword evidence="1 6" id="KW-0444">Lipid biosynthesis</keyword>
<keyword evidence="9" id="KW-1185">Reference proteome</keyword>
<evidence type="ECO:0000313" key="8">
    <source>
        <dbReference type="EMBL" id="RPE76956.1"/>
    </source>
</evidence>
<dbReference type="InterPro" id="IPR029098">
    <property type="entry name" value="Acetyltransf_C"/>
</dbReference>
<dbReference type="NCBIfam" id="TIGR01852">
    <property type="entry name" value="lipid_A_lpxA"/>
    <property type="match status" value="1"/>
</dbReference>
<dbReference type="RefSeq" id="WP_123770549.1">
    <property type="nucleotide sequence ID" value="NZ_RKQN01000003.1"/>
</dbReference>
<evidence type="ECO:0000256" key="1">
    <source>
        <dbReference type="ARBA" id="ARBA00022516"/>
    </source>
</evidence>
<dbReference type="Pfam" id="PF00132">
    <property type="entry name" value="Hexapep"/>
    <property type="match status" value="1"/>
</dbReference>
<comment type="catalytic activity">
    <reaction evidence="6">
        <text>a (3R)-hydroxyacyl-[ACP] + UDP-N-acetyl-alpha-D-glucosamine = a UDP-3-O-[(3R)-3-hydroxyacyl]-N-acetyl-alpha-D-glucosamine + holo-[ACP]</text>
        <dbReference type="Rhea" id="RHEA:67812"/>
        <dbReference type="Rhea" id="RHEA-COMP:9685"/>
        <dbReference type="Rhea" id="RHEA-COMP:9945"/>
        <dbReference type="ChEBI" id="CHEBI:57705"/>
        <dbReference type="ChEBI" id="CHEBI:64479"/>
        <dbReference type="ChEBI" id="CHEBI:78827"/>
        <dbReference type="ChEBI" id="CHEBI:173225"/>
        <dbReference type="EC" id="2.3.1.129"/>
    </reaction>
</comment>
<dbReference type="Gene3D" id="2.160.10.10">
    <property type="entry name" value="Hexapeptide repeat proteins"/>
    <property type="match status" value="1"/>
</dbReference>
<comment type="pathway">
    <text evidence="6">Glycolipid biosynthesis; lipid IV(A) biosynthesis; lipid IV(A) from (3R)-3-hydroxytetradecanoyl-[acyl-carrier-protein] and UDP-N-acetyl-alpha-D-glucosamine: step 1/6.</text>
</comment>
<evidence type="ECO:0000256" key="4">
    <source>
        <dbReference type="ARBA" id="ARBA00023098"/>
    </source>
</evidence>
<evidence type="ECO:0000259" key="7">
    <source>
        <dbReference type="Pfam" id="PF13720"/>
    </source>
</evidence>
<keyword evidence="4 6" id="KW-0443">Lipid metabolism</keyword>
<proteinExistence type="inferred from homology"/>
<keyword evidence="6" id="KW-0677">Repeat</keyword>
<evidence type="ECO:0000256" key="6">
    <source>
        <dbReference type="HAMAP-Rule" id="MF_00387"/>
    </source>
</evidence>
<reference evidence="8 9" key="1">
    <citation type="submission" date="2018-11" db="EMBL/GenBank/DDBJ databases">
        <title>Genomic Encyclopedia of Type Strains, Phase IV (KMG-IV): sequencing the most valuable type-strain genomes for metagenomic binning, comparative biology and taxonomic classification.</title>
        <authorList>
            <person name="Goeker M."/>
        </authorList>
    </citation>
    <scope>NUCLEOTIDE SEQUENCE [LARGE SCALE GENOMIC DNA]</scope>
    <source>
        <strain evidence="8 9">DSM 25623</strain>
    </source>
</reference>
<dbReference type="EMBL" id="RKQN01000003">
    <property type="protein sequence ID" value="RPE76956.1"/>
    <property type="molecule type" value="Genomic_DNA"/>
</dbReference>
<dbReference type="Gene3D" id="1.20.1180.10">
    <property type="entry name" value="Udp N-acetylglucosamine O-acyltransferase, C-terminal domain"/>
    <property type="match status" value="1"/>
</dbReference>
<accession>A0A3N4V1Z6</accession>
<dbReference type="HAMAP" id="MF_00387">
    <property type="entry name" value="LpxA"/>
    <property type="match status" value="1"/>
</dbReference>
<comment type="subunit">
    <text evidence="6">Homotrimer.</text>
</comment>
<dbReference type="EC" id="2.3.1.129" evidence="6"/>
<dbReference type="PANTHER" id="PTHR43480:SF1">
    <property type="entry name" value="ACYL-[ACYL-CARRIER-PROTEIN]--UDP-N-ACETYLGLUCOSAMINE O-ACYLTRANSFERASE, MITOCHONDRIAL-RELATED"/>
    <property type="match status" value="1"/>
</dbReference>
<dbReference type="InterPro" id="IPR011004">
    <property type="entry name" value="Trimer_LpxA-like_sf"/>
</dbReference>
<dbReference type="AlphaFoldDB" id="A0A3N4V1Z6"/>
<evidence type="ECO:0000256" key="2">
    <source>
        <dbReference type="ARBA" id="ARBA00022556"/>
    </source>
</evidence>
<dbReference type="GO" id="GO:0008780">
    <property type="term" value="F:acyl-[acyl-carrier-protein]-UDP-N-acetylglucosamine O-acyltransferase activity"/>
    <property type="evidence" value="ECO:0007669"/>
    <property type="project" value="UniProtKB-UniRule"/>
</dbReference>
<dbReference type="UniPathway" id="UPA00359">
    <property type="reaction ID" value="UER00477"/>
</dbReference>
<protein>
    <recommendedName>
        <fullName evidence="6">Acyl-[acyl-carrier-protein]--UDP-N-acetylglucosamine O-acyltransferase</fullName>
        <shortName evidence="6">UDP-N-acetylglucosamine acyltransferase</shortName>
        <ecNumber evidence="6">2.3.1.129</ecNumber>
    </recommendedName>
</protein>
<evidence type="ECO:0000313" key="9">
    <source>
        <dbReference type="Proteomes" id="UP000269708"/>
    </source>
</evidence>
<comment type="subcellular location">
    <subcellularLocation>
        <location evidence="6">Cytoplasm</location>
    </subcellularLocation>
</comment>
<dbReference type="InterPro" id="IPR001451">
    <property type="entry name" value="Hexapep"/>
</dbReference>
<evidence type="ECO:0000256" key="3">
    <source>
        <dbReference type="ARBA" id="ARBA00022679"/>
    </source>
</evidence>
<dbReference type="GO" id="GO:0005737">
    <property type="term" value="C:cytoplasm"/>
    <property type="evidence" value="ECO:0007669"/>
    <property type="project" value="UniProtKB-SubCell"/>
</dbReference>
<dbReference type="OrthoDB" id="9807278at2"/>
<comment type="function">
    <text evidence="6">Involved in the biosynthesis of lipid A, a phosphorylated glycolipid that anchors the lipopolysaccharide to the outer membrane of the cell.</text>
</comment>
<dbReference type="GO" id="GO:0016020">
    <property type="term" value="C:membrane"/>
    <property type="evidence" value="ECO:0007669"/>
    <property type="project" value="GOC"/>
</dbReference>
<dbReference type="Pfam" id="PF13720">
    <property type="entry name" value="Acetyltransf_11"/>
    <property type="match status" value="1"/>
</dbReference>
<organism evidence="8 9">
    <name type="scientific">Vulcaniibacterium tengchongense</name>
    <dbReference type="NCBI Taxonomy" id="1273429"/>
    <lineage>
        <taxon>Bacteria</taxon>
        <taxon>Pseudomonadati</taxon>
        <taxon>Pseudomonadota</taxon>
        <taxon>Gammaproteobacteria</taxon>
        <taxon>Lysobacterales</taxon>
        <taxon>Lysobacteraceae</taxon>
        <taxon>Vulcaniibacterium</taxon>
    </lineage>
</organism>
<name>A0A3N4V1Z6_9GAMM</name>
<dbReference type="PIRSF" id="PIRSF000456">
    <property type="entry name" value="UDP-GlcNAc_acltr"/>
    <property type="match status" value="1"/>
</dbReference>
<comment type="similarity">
    <text evidence="6">Belongs to the transferase hexapeptide repeat family. LpxA subfamily.</text>
</comment>
<dbReference type="PANTHER" id="PTHR43480">
    <property type="entry name" value="ACYL-[ACYL-CARRIER-PROTEIN]--UDP-N-ACETYLGLUCOSAMINE O-ACYLTRANSFERASE"/>
    <property type="match status" value="1"/>
</dbReference>
<keyword evidence="5 6" id="KW-0012">Acyltransferase</keyword>
<dbReference type="InterPro" id="IPR010137">
    <property type="entry name" value="Lipid_A_LpxA"/>
</dbReference>
<comment type="caution">
    <text evidence="8">The sequence shown here is derived from an EMBL/GenBank/DDBJ whole genome shotgun (WGS) entry which is preliminary data.</text>
</comment>
<keyword evidence="6" id="KW-0963">Cytoplasm</keyword>
<gene>
    <name evidence="6" type="primary">lpxA</name>
    <name evidence="8" type="ORF">EDC50_2208</name>
</gene>
<dbReference type="CDD" id="cd03351">
    <property type="entry name" value="LbH_UDP-GlcNAc_AT"/>
    <property type="match status" value="1"/>
</dbReference>
<keyword evidence="3 6" id="KW-0808">Transferase</keyword>
<dbReference type="NCBIfam" id="NF003657">
    <property type="entry name" value="PRK05289.1"/>
    <property type="match status" value="1"/>
</dbReference>
<dbReference type="InterPro" id="IPR037157">
    <property type="entry name" value="Acetyltransf_C_sf"/>
</dbReference>
<dbReference type="Proteomes" id="UP000269708">
    <property type="component" value="Unassembled WGS sequence"/>
</dbReference>
<feature type="domain" description="UDP N-acetylglucosamine O-acyltransferase C-terminal" evidence="7">
    <location>
        <begin position="184"/>
        <end position="264"/>
    </location>
</feature>
<keyword evidence="2 6" id="KW-0441">Lipid A biosynthesis</keyword>
<sequence>MSQASVSPGVRIHPSAVVEPGAKLAAGVQVGAFCYIGDEVEVGENTVFGPHCSVHGPTRIGRDNRFAGHCAVGGDPQDKKYRGERVELEIGDRNLFREFCTINRGTGGGGGVTRIGNDNWLLAYTHVAHDCQVGDHCVFSNNATLAGHVTVGDHVILSGFAGIHQFCRIGAHAFVGMGAFVNGDVPPFVMVAQEGYGRPRGINSEGLKRRGFDAGRIAAIKRAYRALYVAGGSMEDARARLAELAEGSEDVRALLEFIDSGERPLLR</sequence>
<evidence type="ECO:0000256" key="5">
    <source>
        <dbReference type="ARBA" id="ARBA00023315"/>
    </source>
</evidence>
<dbReference type="GO" id="GO:0009245">
    <property type="term" value="P:lipid A biosynthetic process"/>
    <property type="evidence" value="ECO:0007669"/>
    <property type="project" value="UniProtKB-UniRule"/>
</dbReference>